<dbReference type="AlphaFoldDB" id="A0A932GP53"/>
<dbReference type="FunFam" id="3.40.50.300:FF:000421">
    <property type="entry name" value="Branched-chain amino acid ABC transporter ATP-binding protein"/>
    <property type="match status" value="1"/>
</dbReference>
<dbReference type="Pfam" id="PF00005">
    <property type="entry name" value="ABC_tran"/>
    <property type="match status" value="1"/>
</dbReference>
<dbReference type="GO" id="GO:1903806">
    <property type="term" value="P:L-isoleucine import across plasma membrane"/>
    <property type="evidence" value="ECO:0007669"/>
    <property type="project" value="TreeGrafter"/>
</dbReference>
<dbReference type="PANTHER" id="PTHR45772:SF7">
    <property type="entry name" value="AMINO ACID ABC TRANSPORTER ATP-BINDING PROTEIN"/>
    <property type="match status" value="1"/>
</dbReference>
<reference evidence="5" key="1">
    <citation type="submission" date="2020-07" db="EMBL/GenBank/DDBJ databases">
        <title>Huge and variable diversity of episymbiotic CPR bacteria and DPANN archaea in groundwater ecosystems.</title>
        <authorList>
            <person name="He C.Y."/>
            <person name="Keren R."/>
            <person name="Whittaker M."/>
            <person name="Farag I.F."/>
            <person name="Doudna J."/>
            <person name="Cate J.H.D."/>
            <person name="Banfield J.F."/>
        </authorList>
    </citation>
    <scope>NUCLEOTIDE SEQUENCE</scope>
    <source>
        <strain evidence="5">NC_groundwater_717_Ag_S-0.2um_59_8</strain>
    </source>
</reference>
<evidence type="ECO:0000256" key="2">
    <source>
        <dbReference type="ARBA" id="ARBA00022741"/>
    </source>
</evidence>
<gene>
    <name evidence="5" type="ORF">HYY65_06780</name>
</gene>
<evidence type="ECO:0000313" key="6">
    <source>
        <dbReference type="Proteomes" id="UP000741360"/>
    </source>
</evidence>
<keyword evidence="1" id="KW-0813">Transport</keyword>
<dbReference type="InterPro" id="IPR032823">
    <property type="entry name" value="BCA_ABC_TP_C"/>
</dbReference>
<dbReference type="GO" id="GO:0005886">
    <property type="term" value="C:plasma membrane"/>
    <property type="evidence" value="ECO:0007669"/>
    <property type="project" value="TreeGrafter"/>
</dbReference>
<organism evidence="5 6">
    <name type="scientific">Tectimicrobiota bacterium</name>
    <dbReference type="NCBI Taxonomy" id="2528274"/>
    <lineage>
        <taxon>Bacteria</taxon>
        <taxon>Pseudomonadati</taxon>
        <taxon>Nitrospinota/Tectimicrobiota group</taxon>
        <taxon>Candidatus Tectimicrobiota</taxon>
    </lineage>
</organism>
<proteinExistence type="predicted"/>
<dbReference type="GO" id="GO:0015188">
    <property type="term" value="F:L-isoleucine transmembrane transporter activity"/>
    <property type="evidence" value="ECO:0007669"/>
    <property type="project" value="TreeGrafter"/>
</dbReference>
<keyword evidence="2" id="KW-0547">Nucleotide-binding</keyword>
<name>A0A932GP53_UNCTE</name>
<dbReference type="GO" id="GO:0016887">
    <property type="term" value="F:ATP hydrolysis activity"/>
    <property type="evidence" value="ECO:0007669"/>
    <property type="project" value="InterPro"/>
</dbReference>
<comment type="caution">
    <text evidence="5">The sequence shown here is derived from an EMBL/GenBank/DDBJ whole genome shotgun (WGS) entry which is preliminary data.</text>
</comment>
<dbReference type="Gene3D" id="3.40.50.300">
    <property type="entry name" value="P-loop containing nucleotide triphosphate hydrolases"/>
    <property type="match status" value="1"/>
</dbReference>
<dbReference type="CDD" id="cd03219">
    <property type="entry name" value="ABC_Mj1267_LivG_branched"/>
    <property type="match status" value="1"/>
</dbReference>
<dbReference type="InterPro" id="IPR051120">
    <property type="entry name" value="ABC_AA/LPS_Transport"/>
</dbReference>
<dbReference type="GO" id="GO:0042941">
    <property type="term" value="P:D-alanine transmembrane transport"/>
    <property type="evidence" value="ECO:0007669"/>
    <property type="project" value="TreeGrafter"/>
</dbReference>
<dbReference type="PROSITE" id="PS50893">
    <property type="entry name" value="ABC_TRANSPORTER_2"/>
    <property type="match status" value="1"/>
</dbReference>
<feature type="domain" description="ABC transporter" evidence="4">
    <location>
        <begin position="4"/>
        <end position="252"/>
    </location>
</feature>
<dbReference type="EMBL" id="JACPSX010000123">
    <property type="protein sequence ID" value="MBI3014751.1"/>
    <property type="molecule type" value="Genomic_DNA"/>
</dbReference>
<dbReference type="SUPFAM" id="SSF52540">
    <property type="entry name" value="P-loop containing nucleoside triphosphate hydrolases"/>
    <property type="match status" value="1"/>
</dbReference>
<dbReference type="GO" id="GO:0005304">
    <property type="term" value="F:L-valine transmembrane transporter activity"/>
    <property type="evidence" value="ECO:0007669"/>
    <property type="project" value="TreeGrafter"/>
</dbReference>
<dbReference type="InterPro" id="IPR003439">
    <property type="entry name" value="ABC_transporter-like_ATP-bd"/>
</dbReference>
<dbReference type="PANTHER" id="PTHR45772">
    <property type="entry name" value="CONSERVED COMPONENT OF ABC TRANSPORTER FOR NATURAL AMINO ACIDS-RELATED"/>
    <property type="match status" value="1"/>
</dbReference>
<dbReference type="SMART" id="SM00382">
    <property type="entry name" value="AAA"/>
    <property type="match status" value="1"/>
</dbReference>
<dbReference type="GO" id="GO:0015192">
    <property type="term" value="F:L-phenylalanine transmembrane transporter activity"/>
    <property type="evidence" value="ECO:0007669"/>
    <property type="project" value="TreeGrafter"/>
</dbReference>
<dbReference type="InterPro" id="IPR003593">
    <property type="entry name" value="AAA+_ATPase"/>
</dbReference>
<dbReference type="GO" id="GO:0015808">
    <property type="term" value="P:L-alanine transport"/>
    <property type="evidence" value="ECO:0007669"/>
    <property type="project" value="TreeGrafter"/>
</dbReference>
<dbReference type="GO" id="GO:0005524">
    <property type="term" value="F:ATP binding"/>
    <property type="evidence" value="ECO:0007669"/>
    <property type="project" value="UniProtKB-KW"/>
</dbReference>
<evidence type="ECO:0000313" key="5">
    <source>
        <dbReference type="EMBL" id="MBI3014751.1"/>
    </source>
</evidence>
<protein>
    <submittedName>
        <fullName evidence="5">ABC transporter ATP-binding protein</fullName>
    </submittedName>
</protein>
<dbReference type="InterPro" id="IPR027417">
    <property type="entry name" value="P-loop_NTPase"/>
</dbReference>
<dbReference type="Proteomes" id="UP000741360">
    <property type="component" value="Unassembled WGS sequence"/>
</dbReference>
<dbReference type="GO" id="GO:1903805">
    <property type="term" value="P:L-valine import across plasma membrane"/>
    <property type="evidence" value="ECO:0007669"/>
    <property type="project" value="TreeGrafter"/>
</dbReference>
<accession>A0A932GP53</accession>
<sequence>MALLEAVGIRKSFGGLLALSEVDLRLEPGEIASIIGPNGAGKTTLFNILTGLDLPDSGAIWFGGRPVTGLKAEQITALGIARTFQNIRLFANMSVLENVLVGMHCRLPFRLWSVLARSRRFTEMEEKAWEQGQALLELVGLQDKQNELARNLPYGDQRRLEIARALAARPMLLLLDEPTAGMNPGEARVLMEFLRRLVEQFEVTLLLIEHNMRVVMSISDWVSVLDHGEKIAEGTPEEVQQNPRVMEAYLGSKDWGKGSLQRDA</sequence>
<evidence type="ECO:0000256" key="3">
    <source>
        <dbReference type="ARBA" id="ARBA00022840"/>
    </source>
</evidence>
<dbReference type="Pfam" id="PF12399">
    <property type="entry name" value="BCA_ABC_TP_C"/>
    <property type="match status" value="1"/>
</dbReference>
<evidence type="ECO:0000259" key="4">
    <source>
        <dbReference type="PROSITE" id="PS50893"/>
    </source>
</evidence>
<keyword evidence="3 5" id="KW-0067">ATP-binding</keyword>
<evidence type="ECO:0000256" key="1">
    <source>
        <dbReference type="ARBA" id="ARBA00022448"/>
    </source>
</evidence>